<dbReference type="STRING" id="966.BTA35_0213885"/>
<reference evidence="2" key="1">
    <citation type="submission" date="2017-02" db="EMBL/GenBank/DDBJ databases">
        <title>Draft Genome Sequence of the Salt Water Bacterium Oceanospirillum linum ATCC 11336.</title>
        <authorList>
            <person name="Trachtenberg A.M."/>
            <person name="Carney J.G."/>
            <person name="Linnane J.D."/>
            <person name="Rheaume B.A."/>
            <person name="Pitts N.L."/>
            <person name="Mykles D.L."/>
            <person name="Maclea K.S."/>
        </authorList>
    </citation>
    <scope>NUCLEOTIDE SEQUENCE [LARGE SCALE GENOMIC DNA]</scope>
    <source>
        <strain evidence="2">ATCC 11336</strain>
    </source>
</reference>
<dbReference type="PROSITE" id="PS51301">
    <property type="entry name" value="KILA_N"/>
    <property type="match status" value="1"/>
</dbReference>
<feature type="domain" description="KilA-N" evidence="1">
    <location>
        <begin position="1"/>
        <end position="97"/>
    </location>
</feature>
<keyword evidence="3" id="KW-1185">Reference proteome</keyword>
<evidence type="ECO:0000313" key="3">
    <source>
        <dbReference type="Proteomes" id="UP000190064"/>
    </source>
</evidence>
<dbReference type="Pfam" id="PF04383">
    <property type="entry name" value="KilA-N"/>
    <property type="match status" value="1"/>
</dbReference>
<dbReference type="RefSeq" id="WP_078320417.1">
    <property type="nucleotide sequence ID" value="NZ_FXTS01000008.1"/>
</dbReference>
<dbReference type="InterPro" id="IPR018004">
    <property type="entry name" value="KilA/APSES_HTH"/>
</dbReference>
<organism evidence="2 3">
    <name type="scientific">Oceanospirillum linum</name>
    <dbReference type="NCBI Taxonomy" id="966"/>
    <lineage>
        <taxon>Bacteria</taxon>
        <taxon>Pseudomonadati</taxon>
        <taxon>Pseudomonadota</taxon>
        <taxon>Gammaproteobacteria</taxon>
        <taxon>Oceanospirillales</taxon>
        <taxon>Oceanospirillaceae</taxon>
        <taxon>Oceanospirillum</taxon>
    </lineage>
</organism>
<evidence type="ECO:0000259" key="1">
    <source>
        <dbReference type="PROSITE" id="PS51301"/>
    </source>
</evidence>
<gene>
    <name evidence="2" type="ORF">BTA35_0213885</name>
</gene>
<dbReference type="AlphaFoldDB" id="A0A1T1H8X9"/>
<dbReference type="Proteomes" id="UP000190064">
    <property type="component" value="Unassembled WGS sequence"/>
</dbReference>
<sequence>MAAQLSIFSENIRSADGLYSLNDLHKASGGLNKHSPRYWTTNEQTKELIAEIEKDGIPSISQKPRLGTWVCRELVFSYATRISPKFHLHVILAFDQMSNQSKPKQAIRSERMRCLPALTKGKTSYLTGRYTSDGRAVLAKRESPAFYPFAQVR</sequence>
<name>A0A1T1H8X9_OCELI</name>
<dbReference type="SMART" id="SM01252">
    <property type="entry name" value="KilA-N"/>
    <property type="match status" value="1"/>
</dbReference>
<accession>A0A1T1H8X9</accession>
<proteinExistence type="predicted"/>
<dbReference type="InterPro" id="IPR017880">
    <property type="entry name" value="KilA_N"/>
</dbReference>
<evidence type="ECO:0000313" key="2">
    <source>
        <dbReference type="EMBL" id="OOV86303.1"/>
    </source>
</evidence>
<comment type="caution">
    <text evidence="2">The sequence shown here is derived from an EMBL/GenBank/DDBJ whole genome shotgun (WGS) entry which is preliminary data.</text>
</comment>
<dbReference type="EMBL" id="MTSD02000007">
    <property type="protein sequence ID" value="OOV86303.1"/>
    <property type="molecule type" value="Genomic_DNA"/>
</dbReference>
<protein>
    <recommendedName>
        <fullName evidence="1">KilA-N domain-containing protein</fullName>
    </recommendedName>
</protein>